<dbReference type="PANTHER" id="PTHR12459:SF15">
    <property type="entry name" value="TRANSMEMBRANE PROTEIN 135"/>
    <property type="match status" value="1"/>
</dbReference>
<proteinExistence type="predicted"/>
<dbReference type="EMBL" id="QXGE01000245">
    <property type="protein sequence ID" value="KAE9318750.1"/>
    <property type="molecule type" value="Genomic_DNA"/>
</dbReference>
<evidence type="ECO:0000313" key="6">
    <source>
        <dbReference type="Proteomes" id="UP000437068"/>
    </source>
</evidence>
<evidence type="ECO:0000313" key="2">
    <source>
        <dbReference type="EMBL" id="KAE8942731.1"/>
    </source>
</evidence>
<evidence type="ECO:0000313" key="3">
    <source>
        <dbReference type="EMBL" id="KAE9149479.1"/>
    </source>
</evidence>
<dbReference type="EMBL" id="QXGF01000292">
    <property type="protein sequence ID" value="KAE8942731.1"/>
    <property type="molecule type" value="Genomic_DNA"/>
</dbReference>
<evidence type="ECO:0008006" key="8">
    <source>
        <dbReference type="Google" id="ProtNLM"/>
    </source>
</evidence>
<feature type="transmembrane region" description="Helical" evidence="1">
    <location>
        <begin position="372"/>
        <end position="391"/>
    </location>
</feature>
<organism evidence="2 5">
    <name type="scientific">Phytophthora fragariae</name>
    <dbReference type="NCBI Taxonomy" id="53985"/>
    <lineage>
        <taxon>Eukaryota</taxon>
        <taxon>Sar</taxon>
        <taxon>Stramenopiles</taxon>
        <taxon>Oomycota</taxon>
        <taxon>Peronosporomycetes</taxon>
        <taxon>Peronosporales</taxon>
        <taxon>Peronosporaceae</taxon>
        <taxon>Phytophthora</taxon>
    </lineage>
</organism>
<reference evidence="5 6" key="1">
    <citation type="submission" date="2018-08" db="EMBL/GenBank/DDBJ databases">
        <title>Genomic investigation of the strawberry pathogen Phytophthora fragariae indicates pathogenicity is determined by transcriptional variation in three key races.</title>
        <authorList>
            <person name="Adams T.M."/>
            <person name="Armitage A.D."/>
            <person name="Sobczyk M.K."/>
            <person name="Bates H.J."/>
            <person name="Dunwell J.M."/>
            <person name="Nellist C.F."/>
            <person name="Harrison R.J."/>
        </authorList>
    </citation>
    <scope>NUCLEOTIDE SEQUENCE [LARGE SCALE GENOMIC DNA]</scope>
    <source>
        <strain evidence="4 6">A4</strain>
        <strain evidence="3 7">NOV-5</strain>
        <strain evidence="2 5">NOV-9</strain>
    </source>
</reference>
<evidence type="ECO:0000313" key="4">
    <source>
        <dbReference type="EMBL" id="KAE9318750.1"/>
    </source>
</evidence>
<gene>
    <name evidence="4" type="ORF">PF001_g6212</name>
    <name evidence="3" type="ORF">PF006_g6034</name>
    <name evidence="2" type="ORF">PF009_g7534</name>
</gene>
<dbReference type="PANTHER" id="PTHR12459">
    <property type="entry name" value="TRANSMEMBRANE PROTEIN 135-RELATED"/>
    <property type="match status" value="1"/>
</dbReference>
<sequence>MLGSSQYLRALLSAPSPAPHAVRGFSVALAVSIAIANVTGNRKAPLALLQRGDPSNLRIETPSRTGLALAVFIGIFRYCQRSTSVQAKSQGGDQNEAATKFPDASLPSGIVQASALAAALSTLCIAPENRPALVSLLSTNAASKLFHDFMTKNPDLAFLKPLELLVFMAAGGWIFSSGFFYPESYERSHMKTILKSVVLKQHVASELQEKYRQGLNPHPCHFRHKGLSCAQFARSDFLLRVVATSLRLYVPVHLTTWLLAQRHRHVRSKPASVQLKNFATKLMRSSAYAIGYVYLGWVLCCLLGKLGDRSQPLRKFQFFLSGAIPSLAILAESPGRRRSIGLILTSYALVSAGSVATRTFQFQRPDATYVRGLLESGCVAAAVSVVVSSTLKSSYVFRRVLLGDMEARESKSVRKKRTLSRDDESAPRT</sequence>
<keyword evidence="1" id="KW-0812">Transmembrane</keyword>
<dbReference type="AlphaFoldDB" id="A0A6A3FEG9"/>
<dbReference type="Proteomes" id="UP000437068">
    <property type="component" value="Unassembled WGS sequence"/>
</dbReference>
<feature type="transmembrane region" description="Helical" evidence="1">
    <location>
        <begin position="340"/>
        <end position="360"/>
    </location>
</feature>
<keyword evidence="1" id="KW-1133">Transmembrane helix</keyword>
<protein>
    <recommendedName>
        <fullName evidence="8">Transmembrane protein 135 N-terminal domain-containing protein</fullName>
    </recommendedName>
</protein>
<feature type="transmembrane region" description="Helical" evidence="1">
    <location>
        <begin position="286"/>
        <end position="307"/>
    </location>
</feature>
<dbReference type="EMBL" id="QXGA01000237">
    <property type="protein sequence ID" value="KAE9149479.1"/>
    <property type="molecule type" value="Genomic_DNA"/>
</dbReference>
<evidence type="ECO:0000256" key="1">
    <source>
        <dbReference type="SAM" id="Phobius"/>
    </source>
</evidence>
<accession>A0A6A3FEG9</accession>
<evidence type="ECO:0000313" key="5">
    <source>
        <dbReference type="Proteomes" id="UP000429523"/>
    </source>
</evidence>
<evidence type="ECO:0000313" key="7">
    <source>
        <dbReference type="Proteomes" id="UP000440732"/>
    </source>
</evidence>
<dbReference type="InterPro" id="IPR026749">
    <property type="entry name" value="Tmem135"/>
</dbReference>
<comment type="caution">
    <text evidence="2">The sequence shown here is derived from an EMBL/GenBank/DDBJ whole genome shotgun (WGS) entry which is preliminary data.</text>
</comment>
<keyword evidence="1" id="KW-0472">Membrane</keyword>
<dbReference type="Proteomes" id="UP000429523">
    <property type="component" value="Unassembled WGS sequence"/>
</dbReference>
<dbReference type="Proteomes" id="UP000440732">
    <property type="component" value="Unassembled WGS sequence"/>
</dbReference>
<name>A0A6A3FEG9_9STRA</name>